<name>A0AAV6VCP3_9ARAC</name>
<comment type="caution">
    <text evidence="1">The sequence shown here is derived from an EMBL/GenBank/DDBJ whole genome shotgun (WGS) entry which is preliminary data.</text>
</comment>
<gene>
    <name evidence="1" type="ORF">JTE90_011037</name>
</gene>
<sequence length="73" mass="8105">MQEFSQYRSLWQTKNKKVIVVKDAGRRMFRDGDQKGCDVIVGKACFCSSASFGGEGMLGIVPHHPKALCLTEL</sequence>
<accession>A0AAV6VCP3</accession>
<dbReference type="EMBL" id="JAFNEN010000103">
    <property type="protein sequence ID" value="KAG8194427.1"/>
    <property type="molecule type" value="Genomic_DNA"/>
</dbReference>
<proteinExistence type="predicted"/>
<keyword evidence="2" id="KW-1185">Reference proteome</keyword>
<dbReference type="Proteomes" id="UP000827092">
    <property type="component" value="Unassembled WGS sequence"/>
</dbReference>
<dbReference type="AlphaFoldDB" id="A0AAV6VCP3"/>
<evidence type="ECO:0000313" key="1">
    <source>
        <dbReference type="EMBL" id="KAG8194427.1"/>
    </source>
</evidence>
<evidence type="ECO:0000313" key="2">
    <source>
        <dbReference type="Proteomes" id="UP000827092"/>
    </source>
</evidence>
<reference evidence="1 2" key="1">
    <citation type="journal article" date="2022" name="Nat. Ecol. Evol.">
        <title>A masculinizing supergene underlies an exaggerated male reproductive morph in a spider.</title>
        <authorList>
            <person name="Hendrickx F."/>
            <person name="De Corte Z."/>
            <person name="Sonet G."/>
            <person name="Van Belleghem S.M."/>
            <person name="Kostlbacher S."/>
            <person name="Vangestel C."/>
        </authorList>
    </citation>
    <scope>NUCLEOTIDE SEQUENCE [LARGE SCALE GENOMIC DNA]</scope>
    <source>
        <strain evidence="1">W744_W776</strain>
    </source>
</reference>
<protein>
    <submittedName>
        <fullName evidence="1">Uncharacterized protein</fullName>
    </submittedName>
</protein>
<organism evidence="1 2">
    <name type="scientific">Oedothorax gibbosus</name>
    <dbReference type="NCBI Taxonomy" id="931172"/>
    <lineage>
        <taxon>Eukaryota</taxon>
        <taxon>Metazoa</taxon>
        <taxon>Ecdysozoa</taxon>
        <taxon>Arthropoda</taxon>
        <taxon>Chelicerata</taxon>
        <taxon>Arachnida</taxon>
        <taxon>Araneae</taxon>
        <taxon>Araneomorphae</taxon>
        <taxon>Entelegynae</taxon>
        <taxon>Araneoidea</taxon>
        <taxon>Linyphiidae</taxon>
        <taxon>Erigoninae</taxon>
        <taxon>Oedothorax</taxon>
    </lineage>
</organism>